<reference evidence="3" key="1">
    <citation type="submission" date="2018-05" db="EMBL/GenBank/DDBJ databases">
        <authorList>
            <person name="Lanie J.A."/>
            <person name="Ng W.-L."/>
            <person name="Kazmierczak K.M."/>
            <person name="Andrzejewski T.M."/>
            <person name="Davidsen T.M."/>
            <person name="Wayne K.J."/>
            <person name="Tettelin H."/>
            <person name="Glass J.I."/>
            <person name="Rusch D."/>
            <person name="Podicherti R."/>
            <person name="Tsui H.-C.T."/>
            <person name="Winkler M.E."/>
        </authorList>
    </citation>
    <scope>NUCLEOTIDE SEQUENCE</scope>
</reference>
<keyword evidence="1" id="KW-0472">Membrane</keyword>
<keyword evidence="1" id="KW-0812">Transmembrane</keyword>
<dbReference type="Pfam" id="PF00496">
    <property type="entry name" value="SBP_bac_5"/>
    <property type="match status" value="1"/>
</dbReference>
<dbReference type="AlphaFoldDB" id="A0A382Y5F1"/>
<dbReference type="EMBL" id="UINC01173071">
    <property type="protein sequence ID" value="SVD78473.1"/>
    <property type="molecule type" value="Genomic_DNA"/>
</dbReference>
<feature type="non-terminal residue" evidence="3">
    <location>
        <position position="246"/>
    </location>
</feature>
<gene>
    <name evidence="3" type="ORF">METZ01_LOCUS431327</name>
</gene>
<feature type="transmembrane region" description="Helical" evidence="1">
    <location>
        <begin position="30"/>
        <end position="52"/>
    </location>
</feature>
<feature type="domain" description="Solute-binding protein family 5" evidence="2">
    <location>
        <begin position="178"/>
        <end position="243"/>
    </location>
</feature>
<organism evidence="3">
    <name type="scientific">marine metagenome</name>
    <dbReference type="NCBI Taxonomy" id="408172"/>
    <lineage>
        <taxon>unclassified sequences</taxon>
        <taxon>metagenomes</taxon>
        <taxon>ecological metagenomes</taxon>
    </lineage>
</organism>
<accession>A0A382Y5F1</accession>
<keyword evidence="1" id="KW-1133">Transmembrane helix</keyword>
<proteinExistence type="predicted"/>
<sequence>MLSGEDNSNHLYNIIAGGHIMVSTRLEASYTAKLIILLLGVLLIVGCGGTAAEPRVIEKEVIVEKEVIREVPVEKQVVVKEQVVKEVVKEVPVIKEVLVLKEIPKETVVEKLVVATPTPVSGYSPGMVTGAKVDRVIYAFGELQESNRHWTVSRPSYYQFDPWAETLVGLDPKTNERIPRLANSWEASPDGRTWKFTLQKGVPFHFGWGEFTVADVLKDLELVQGPDAKSQWATYMKGSSVSAEGT</sequence>
<evidence type="ECO:0000256" key="1">
    <source>
        <dbReference type="SAM" id="Phobius"/>
    </source>
</evidence>
<dbReference type="InterPro" id="IPR000914">
    <property type="entry name" value="SBP_5_dom"/>
</dbReference>
<dbReference type="SUPFAM" id="SSF53850">
    <property type="entry name" value="Periplasmic binding protein-like II"/>
    <property type="match status" value="1"/>
</dbReference>
<evidence type="ECO:0000259" key="2">
    <source>
        <dbReference type="Pfam" id="PF00496"/>
    </source>
</evidence>
<evidence type="ECO:0000313" key="3">
    <source>
        <dbReference type="EMBL" id="SVD78473.1"/>
    </source>
</evidence>
<dbReference type="Gene3D" id="3.90.76.10">
    <property type="entry name" value="Dipeptide-binding Protein, Domain 1"/>
    <property type="match status" value="1"/>
</dbReference>
<name>A0A382Y5F1_9ZZZZ</name>
<protein>
    <recommendedName>
        <fullName evidence="2">Solute-binding protein family 5 domain-containing protein</fullName>
    </recommendedName>
</protein>